<dbReference type="InterPro" id="IPR052164">
    <property type="entry name" value="Anthracycline_SecMetBiosynth"/>
</dbReference>
<evidence type="ECO:0000313" key="3">
    <source>
        <dbReference type="Proteomes" id="UP000829364"/>
    </source>
</evidence>
<dbReference type="InterPro" id="IPR037523">
    <property type="entry name" value="VOC_core"/>
</dbReference>
<gene>
    <name evidence="2" type="ORF">JDV02_002165</name>
</gene>
<dbReference type="InterPro" id="IPR053863">
    <property type="entry name" value="Glyoxy/Ble-like_N"/>
</dbReference>
<evidence type="ECO:0000259" key="1">
    <source>
        <dbReference type="PROSITE" id="PS51819"/>
    </source>
</evidence>
<proteinExistence type="predicted"/>
<dbReference type="OrthoDB" id="447346at2759"/>
<accession>A0A9Q8Q872</accession>
<dbReference type="PANTHER" id="PTHR33993">
    <property type="entry name" value="GLYOXALASE-RELATED"/>
    <property type="match status" value="1"/>
</dbReference>
<reference evidence="2" key="1">
    <citation type="submission" date="2021-11" db="EMBL/GenBank/DDBJ databases">
        <title>Purpureocillium_takamizusanense_genome.</title>
        <authorList>
            <person name="Nguyen N.-H."/>
        </authorList>
    </citation>
    <scope>NUCLEOTIDE SEQUENCE</scope>
    <source>
        <strain evidence="2">PT3</strain>
    </source>
</reference>
<dbReference type="InterPro" id="IPR029068">
    <property type="entry name" value="Glyas_Bleomycin-R_OHBP_Dase"/>
</dbReference>
<feature type="domain" description="VOC" evidence="1">
    <location>
        <begin position="17"/>
        <end position="148"/>
    </location>
</feature>
<name>A0A9Q8Q872_9HYPO</name>
<protein>
    <recommendedName>
        <fullName evidence="1">VOC domain-containing protein</fullName>
    </recommendedName>
</protein>
<dbReference type="GeneID" id="72064126"/>
<dbReference type="RefSeq" id="XP_047839135.1">
    <property type="nucleotide sequence ID" value="XM_047983165.1"/>
</dbReference>
<dbReference type="CDD" id="cd07247">
    <property type="entry name" value="SgaA_N_like"/>
    <property type="match status" value="1"/>
</dbReference>
<dbReference type="Pfam" id="PF22677">
    <property type="entry name" value="Ble-like_N"/>
    <property type="match status" value="1"/>
</dbReference>
<dbReference type="Proteomes" id="UP000829364">
    <property type="component" value="Chromosome 2"/>
</dbReference>
<dbReference type="Gene3D" id="3.10.180.10">
    <property type="entry name" value="2,3-Dihydroxybiphenyl 1,2-Dioxygenase, domain 1"/>
    <property type="match status" value="1"/>
</dbReference>
<sequence length="149" mass="16485">MADNSSSDNEFPSAIGEFCWFEIPVHDVARAQKLYGDVFGWEFESEPWPCGKDGVVSYHLFHSRGKALHGAFNLLEEGHEATKHAGGGKQEATPPLPSFVVEECDAALEKVKSHGGAMQCPKTEIPRDRGFYARFTDTEGNVIGIWSRK</sequence>
<evidence type="ECO:0000313" key="2">
    <source>
        <dbReference type="EMBL" id="UNI15654.1"/>
    </source>
</evidence>
<dbReference type="KEGG" id="ptkz:JDV02_002165"/>
<organism evidence="2 3">
    <name type="scientific">Purpureocillium takamizusanense</name>
    <dbReference type="NCBI Taxonomy" id="2060973"/>
    <lineage>
        <taxon>Eukaryota</taxon>
        <taxon>Fungi</taxon>
        <taxon>Dikarya</taxon>
        <taxon>Ascomycota</taxon>
        <taxon>Pezizomycotina</taxon>
        <taxon>Sordariomycetes</taxon>
        <taxon>Hypocreomycetidae</taxon>
        <taxon>Hypocreales</taxon>
        <taxon>Ophiocordycipitaceae</taxon>
        <taxon>Purpureocillium</taxon>
    </lineage>
</organism>
<dbReference type="SUPFAM" id="SSF54593">
    <property type="entry name" value="Glyoxalase/Bleomycin resistance protein/Dihydroxybiphenyl dioxygenase"/>
    <property type="match status" value="1"/>
</dbReference>
<dbReference type="AlphaFoldDB" id="A0A9Q8Q872"/>
<dbReference type="PROSITE" id="PS51819">
    <property type="entry name" value="VOC"/>
    <property type="match status" value="1"/>
</dbReference>
<dbReference type="EMBL" id="CP086355">
    <property type="protein sequence ID" value="UNI15654.1"/>
    <property type="molecule type" value="Genomic_DNA"/>
</dbReference>
<keyword evidence="3" id="KW-1185">Reference proteome</keyword>